<evidence type="ECO:0000256" key="8">
    <source>
        <dbReference type="RuleBase" id="RU363032"/>
    </source>
</evidence>
<gene>
    <name evidence="10" type="ORF">IAA31_07860</name>
</gene>
<keyword evidence="5 8" id="KW-0812">Transmembrane</keyword>
<feature type="transmembrane region" description="Helical" evidence="8">
    <location>
        <begin position="169"/>
        <end position="193"/>
    </location>
</feature>
<feature type="domain" description="ABC transmembrane type-1" evidence="9">
    <location>
        <begin position="83"/>
        <end position="290"/>
    </location>
</feature>
<accession>A0A9E2KQV7</accession>
<dbReference type="PANTHER" id="PTHR42929">
    <property type="entry name" value="INNER MEMBRANE ABC TRANSPORTER PERMEASE PROTEIN YDCU-RELATED-RELATED"/>
    <property type="match status" value="1"/>
</dbReference>
<dbReference type="InterPro" id="IPR000515">
    <property type="entry name" value="MetI-like"/>
</dbReference>
<evidence type="ECO:0000256" key="6">
    <source>
        <dbReference type="ARBA" id="ARBA00022989"/>
    </source>
</evidence>
<protein>
    <submittedName>
        <fullName evidence="10">ABC transporter permease</fullName>
    </submittedName>
</protein>
<comment type="caution">
    <text evidence="10">The sequence shown here is derived from an EMBL/GenBank/DDBJ whole genome shotgun (WGS) entry which is preliminary data.</text>
</comment>
<keyword evidence="6 8" id="KW-1133">Transmembrane helix</keyword>
<dbReference type="InterPro" id="IPR035906">
    <property type="entry name" value="MetI-like_sf"/>
</dbReference>
<proteinExistence type="inferred from homology"/>
<dbReference type="CDD" id="cd06261">
    <property type="entry name" value="TM_PBP2"/>
    <property type="match status" value="1"/>
</dbReference>
<evidence type="ECO:0000313" key="10">
    <source>
        <dbReference type="EMBL" id="MBU3827382.1"/>
    </source>
</evidence>
<comment type="subcellular location">
    <subcellularLocation>
        <location evidence="1 8">Cell membrane</location>
        <topology evidence="1 8">Multi-pass membrane protein</topology>
    </subcellularLocation>
</comment>
<feature type="transmembrane region" description="Helical" evidence="8">
    <location>
        <begin position="269"/>
        <end position="289"/>
    </location>
</feature>
<dbReference type="SUPFAM" id="SSF161098">
    <property type="entry name" value="MetI-like"/>
    <property type="match status" value="1"/>
</dbReference>
<dbReference type="Proteomes" id="UP000824150">
    <property type="component" value="Unassembled WGS sequence"/>
</dbReference>
<dbReference type="GO" id="GO:0005886">
    <property type="term" value="C:plasma membrane"/>
    <property type="evidence" value="ECO:0007669"/>
    <property type="project" value="UniProtKB-SubCell"/>
</dbReference>
<sequence>MASYSLAKFGAGLEIRLRALFYSVGGRCALPIYLLFVIGFVAPLLLIIGFAFTESHSFSLLSSFSLGNFGEIFDPSSGIWKSFAWSLLFAFIVTIALALICYPIAVGMVRILGKKWASLVSLLFVFPLFISENVRLYGWVLFFVKNGILDGTMRLLGGEGPDLLFTPELTVFGLIYSYLPYMLFPTVLGVSLVDKDLLVAARDLGASRLQTLREIELPLAMPGIVIGMLLTFVLSAGAMSEAKILGGQSVIVLTHDIDIAFTYAQNWPLGAALAVSFTVIVALLIYAVFSRLDIDRILGGKR</sequence>
<dbReference type="Pfam" id="PF00528">
    <property type="entry name" value="BPD_transp_1"/>
    <property type="match status" value="1"/>
</dbReference>
<dbReference type="PROSITE" id="PS50928">
    <property type="entry name" value="ABC_TM1"/>
    <property type="match status" value="1"/>
</dbReference>
<evidence type="ECO:0000313" key="11">
    <source>
        <dbReference type="Proteomes" id="UP000824150"/>
    </source>
</evidence>
<keyword evidence="4" id="KW-1003">Cell membrane</keyword>
<dbReference type="AlphaFoldDB" id="A0A9E2KQV7"/>
<dbReference type="EMBL" id="JAHLFG010000086">
    <property type="protein sequence ID" value="MBU3827382.1"/>
    <property type="molecule type" value="Genomic_DNA"/>
</dbReference>
<feature type="transmembrane region" description="Helical" evidence="8">
    <location>
        <begin position="219"/>
        <end position="237"/>
    </location>
</feature>
<evidence type="ECO:0000256" key="2">
    <source>
        <dbReference type="ARBA" id="ARBA00007069"/>
    </source>
</evidence>
<evidence type="ECO:0000259" key="9">
    <source>
        <dbReference type="PROSITE" id="PS50928"/>
    </source>
</evidence>
<feature type="transmembrane region" description="Helical" evidence="8">
    <location>
        <begin position="32"/>
        <end position="52"/>
    </location>
</feature>
<name>A0A9E2KQV7_9GAMM</name>
<feature type="transmembrane region" description="Helical" evidence="8">
    <location>
        <begin position="83"/>
        <end position="105"/>
    </location>
</feature>
<reference evidence="10" key="2">
    <citation type="submission" date="2021-04" db="EMBL/GenBank/DDBJ databases">
        <authorList>
            <person name="Gilroy R."/>
        </authorList>
    </citation>
    <scope>NUCLEOTIDE SEQUENCE</scope>
    <source>
        <strain evidence="10">687</strain>
    </source>
</reference>
<reference evidence="10" key="1">
    <citation type="journal article" date="2021" name="PeerJ">
        <title>Extensive microbial diversity within the chicken gut microbiome revealed by metagenomics and culture.</title>
        <authorList>
            <person name="Gilroy R."/>
            <person name="Ravi A."/>
            <person name="Getino M."/>
            <person name="Pursley I."/>
            <person name="Horton D.L."/>
            <person name="Alikhan N.F."/>
            <person name="Baker D."/>
            <person name="Gharbi K."/>
            <person name="Hall N."/>
            <person name="Watson M."/>
            <person name="Adriaenssens E.M."/>
            <person name="Foster-Nyarko E."/>
            <person name="Jarju S."/>
            <person name="Secka A."/>
            <person name="Antonio M."/>
            <person name="Oren A."/>
            <person name="Chaudhuri R.R."/>
            <person name="La Ragione R."/>
            <person name="Hildebrand F."/>
            <person name="Pallen M.J."/>
        </authorList>
    </citation>
    <scope>NUCLEOTIDE SEQUENCE</scope>
    <source>
        <strain evidence="10">687</strain>
    </source>
</reference>
<keyword evidence="3 8" id="KW-0813">Transport</keyword>
<keyword evidence="7 8" id="KW-0472">Membrane</keyword>
<evidence type="ECO:0000256" key="1">
    <source>
        <dbReference type="ARBA" id="ARBA00004651"/>
    </source>
</evidence>
<dbReference type="Gene3D" id="1.10.3720.10">
    <property type="entry name" value="MetI-like"/>
    <property type="match status" value="1"/>
</dbReference>
<dbReference type="GO" id="GO:0055085">
    <property type="term" value="P:transmembrane transport"/>
    <property type="evidence" value="ECO:0007669"/>
    <property type="project" value="InterPro"/>
</dbReference>
<organism evidence="10 11">
    <name type="scientific">Candidatus Anaerobiospirillum merdipullorum</name>
    <dbReference type="NCBI Taxonomy" id="2838450"/>
    <lineage>
        <taxon>Bacteria</taxon>
        <taxon>Pseudomonadati</taxon>
        <taxon>Pseudomonadota</taxon>
        <taxon>Gammaproteobacteria</taxon>
        <taxon>Aeromonadales</taxon>
        <taxon>Succinivibrionaceae</taxon>
        <taxon>Anaerobiospirillum</taxon>
    </lineage>
</organism>
<dbReference type="PANTHER" id="PTHR42929:SF1">
    <property type="entry name" value="INNER MEMBRANE ABC TRANSPORTER PERMEASE PROTEIN YDCU-RELATED"/>
    <property type="match status" value="1"/>
</dbReference>
<evidence type="ECO:0000256" key="4">
    <source>
        <dbReference type="ARBA" id="ARBA00022475"/>
    </source>
</evidence>
<evidence type="ECO:0000256" key="7">
    <source>
        <dbReference type="ARBA" id="ARBA00023136"/>
    </source>
</evidence>
<evidence type="ECO:0000256" key="3">
    <source>
        <dbReference type="ARBA" id="ARBA00022448"/>
    </source>
</evidence>
<evidence type="ECO:0000256" key="5">
    <source>
        <dbReference type="ARBA" id="ARBA00022692"/>
    </source>
</evidence>
<feature type="transmembrane region" description="Helical" evidence="8">
    <location>
        <begin position="112"/>
        <end position="130"/>
    </location>
</feature>
<comment type="similarity">
    <text evidence="2">Belongs to the binding-protein-dependent transport system permease family. CysTW subfamily.</text>
</comment>